<dbReference type="EMBL" id="CAXDID020000078">
    <property type="protein sequence ID" value="CAL6017194.1"/>
    <property type="molecule type" value="Genomic_DNA"/>
</dbReference>
<sequence length="104" mass="11587">MKYFDSAQDSESVASGASSNIKNNFQTILIEPVDVVIAQTALLPLISQFAKGLFQLLQLLLAYYYIDQQAAIVIALTMVILKMIYSGGPSKCFFELGRRMKFII</sequence>
<protein>
    <submittedName>
        <fullName evidence="3">Hypothetical_protein</fullName>
    </submittedName>
</protein>
<proteinExistence type="predicted"/>
<keyword evidence="1" id="KW-1133">Transmembrane helix</keyword>
<dbReference type="EMBL" id="CATOUU010000675">
    <property type="protein sequence ID" value="CAI9940254.1"/>
    <property type="molecule type" value="Genomic_DNA"/>
</dbReference>
<reference evidence="2" key="1">
    <citation type="submission" date="2023-06" db="EMBL/GenBank/DDBJ databases">
        <authorList>
            <person name="Kurt Z."/>
        </authorList>
    </citation>
    <scope>NUCLEOTIDE SEQUENCE</scope>
</reference>
<keyword evidence="1" id="KW-0812">Transmembrane</keyword>
<keyword evidence="1" id="KW-0472">Membrane</keyword>
<comment type="caution">
    <text evidence="2">The sequence shown here is derived from an EMBL/GenBank/DDBJ whole genome shotgun (WGS) entry which is preliminary data.</text>
</comment>
<feature type="transmembrane region" description="Helical" evidence="1">
    <location>
        <begin position="62"/>
        <end position="81"/>
    </location>
</feature>
<evidence type="ECO:0000313" key="3">
    <source>
        <dbReference type="EMBL" id="CAL6017194.1"/>
    </source>
</evidence>
<reference evidence="3 4" key="2">
    <citation type="submission" date="2024-07" db="EMBL/GenBank/DDBJ databases">
        <authorList>
            <person name="Akdeniz Z."/>
        </authorList>
    </citation>
    <scope>NUCLEOTIDE SEQUENCE [LARGE SCALE GENOMIC DNA]</scope>
</reference>
<dbReference type="Proteomes" id="UP001642409">
    <property type="component" value="Unassembled WGS sequence"/>
</dbReference>
<accession>A0AA86U4B9</accession>
<keyword evidence="4" id="KW-1185">Reference proteome</keyword>
<organism evidence="2">
    <name type="scientific">Hexamita inflata</name>
    <dbReference type="NCBI Taxonomy" id="28002"/>
    <lineage>
        <taxon>Eukaryota</taxon>
        <taxon>Metamonada</taxon>
        <taxon>Diplomonadida</taxon>
        <taxon>Hexamitidae</taxon>
        <taxon>Hexamitinae</taxon>
        <taxon>Hexamita</taxon>
    </lineage>
</organism>
<dbReference type="AlphaFoldDB" id="A0AA86U4B9"/>
<evidence type="ECO:0000313" key="4">
    <source>
        <dbReference type="Proteomes" id="UP001642409"/>
    </source>
</evidence>
<gene>
    <name evidence="3" type="ORF">HINF_LOCUS25869</name>
    <name evidence="2" type="ORF">HINF_LOCUS27899</name>
</gene>
<evidence type="ECO:0000313" key="2">
    <source>
        <dbReference type="EMBL" id="CAI9940254.1"/>
    </source>
</evidence>
<name>A0AA86U4B9_9EUKA</name>
<evidence type="ECO:0000256" key="1">
    <source>
        <dbReference type="SAM" id="Phobius"/>
    </source>
</evidence>